<organism evidence="3 4">
    <name type="scientific">Clostridium neuense</name>
    <dbReference type="NCBI Taxonomy" id="1728934"/>
    <lineage>
        <taxon>Bacteria</taxon>
        <taxon>Bacillati</taxon>
        <taxon>Bacillota</taxon>
        <taxon>Clostridia</taxon>
        <taxon>Eubacteriales</taxon>
        <taxon>Clostridiaceae</taxon>
        <taxon>Clostridium</taxon>
    </lineage>
</organism>
<comment type="similarity">
    <text evidence="1">Belongs to the peptidase U4 family.</text>
</comment>
<evidence type="ECO:0000313" key="3">
    <source>
        <dbReference type="EMBL" id="MFL0249938.1"/>
    </source>
</evidence>
<name>A0ABW8TDY4_9CLOT</name>
<dbReference type="PIRSF" id="PIRSF018571">
    <property type="entry name" value="SpoIIGA"/>
    <property type="match status" value="1"/>
</dbReference>
<keyword evidence="1" id="KW-0749">Sporulation</keyword>
<dbReference type="EC" id="3.4.23.-" evidence="1"/>
<accession>A0ABW8TDY4</accession>
<dbReference type="Proteomes" id="UP001623592">
    <property type="component" value="Unassembled WGS sequence"/>
</dbReference>
<dbReference type="Pfam" id="PF03419">
    <property type="entry name" value="Peptidase_U4"/>
    <property type="match status" value="1"/>
</dbReference>
<feature type="transmembrane region" description="Helical" evidence="2">
    <location>
        <begin position="127"/>
        <end position="145"/>
    </location>
</feature>
<dbReference type="RefSeq" id="WP_406786605.1">
    <property type="nucleotide sequence ID" value="NZ_JBJIAA010000004.1"/>
</dbReference>
<reference evidence="3 4" key="1">
    <citation type="submission" date="2024-11" db="EMBL/GenBank/DDBJ databases">
        <authorList>
            <person name="Heng Y.C."/>
            <person name="Lim A.C.H."/>
            <person name="Lee J.K.Y."/>
            <person name="Kittelmann S."/>
        </authorList>
    </citation>
    <scope>NUCLEOTIDE SEQUENCE [LARGE SCALE GENOMIC DNA]</scope>
    <source>
        <strain evidence="3 4">WILCCON 0114</strain>
    </source>
</reference>
<evidence type="ECO:0000313" key="4">
    <source>
        <dbReference type="Proteomes" id="UP001623592"/>
    </source>
</evidence>
<protein>
    <recommendedName>
        <fullName evidence="1">Sporulation sigma-E factor-processing peptidase</fullName>
        <ecNumber evidence="1">3.4.23.-</ecNumber>
    </recommendedName>
    <alternativeName>
        <fullName evidence="1">Membrane-associated aspartic protease</fullName>
    </alternativeName>
    <alternativeName>
        <fullName evidence="1">Stage II sporulation protein GA</fullName>
    </alternativeName>
</protein>
<comment type="subcellular location">
    <subcellularLocation>
        <location evidence="1">Cell membrane</location>
    </subcellularLocation>
</comment>
<dbReference type="NCBIfam" id="TIGR02854">
    <property type="entry name" value="spore_II_GA"/>
    <property type="match status" value="1"/>
</dbReference>
<keyword evidence="1" id="KW-0064">Aspartyl protease</keyword>
<comment type="function">
    <text evidence="1">Probable aspartic protease that is responsible for the proteolytic cleavage of the RNA polymerase sigma E factor (SigE/spoIIGB) to yield the active peptide in the mother cell during sporulation. Responds to a signal from the forespore that is triggered by the extracellular signal protein SpoIIR.</text>
</comment>
<dbReference type="EMBL" id="JBJIAA010000004">
    <property type="protein sequence ID" value="MFL0249938.1"/>
    <property type="molecule type" value="Genomic_DNA"/>
</dbReference>
<evidence type="ECO:0000256" key="2">
    <source>
        <dbReference type="SAM" id="Phobius"/>
    </source>
</evidence>
<keyword evidence="1" id="KW-0378">Hydrolase</keyword>
<dbReference type="InterPro" id="IPR005081">
    <property type="entry name" value="SpoIIGA"/>
</dbReference>
<evidence type="ECO:0000256" key="1">
    <source>
        <dbReference type="PIRNR" id="PIRNR018571"/>
    </source>
</evidence>
<keyword evidence="4" id="KW-1185">Reference proteome</keyword>
<proteinExistence type="inferred from homology"/>
<keyword evidence="2" id="KW-0812">Transmembrane</keyword>
<feature type="transmembrane region" description="Helical" evidence="2">
    <location>
        <begin position="35"/>
        <end position="52"/>
    </location>
</feature>
<feature type="transmembrane region" description="Helical" evidence="2">
    <location>
        <begin position="58"/>
        <end position="76"/>
    </location>
</feature>
<feature type="transmembrane region" description="Helical" evidence="2">
    <location>
        <begin position="88"/>
        <end position="107"/>
    </location>
</feature>
<keyword evidence="1" id="KW-1003">Cell membrane</keyword>
<gene>
    <name evidence="3" type="primary">spoIIGA</name>
    <name evidence="3" type="ORF">ACJDT4_05840</name>
</gene>
<sequence length="266" mass="30800">MLIYLDVLIIENAIVNTFLLYITSQTLMKKVKFRYIIIAGTIGGMYVCTLIFPSIRFFSGIIFKIITAEIMIYITFRNKNVLFNIRALVILIIYSMTLAGVCMFLNFSQSQAKIFDIDFSNISYRYLMVGIMILYMLIFRIITFVKDRKDVFNLIYRVDIGINNTEKSIRAFLDTGNELREPISNLPVMVIERKSLGNIILDDRYKCYIKYKVVDGKIGRLEAFKPAYIKIYVGNKAENKDMVIALSDNKLSEYNEYTALLPRGCI</sequence>
<keyword evidence="1 2" id="KW-0472">Membrane</keyword>
<comment type="caution">
    <text evidence="3">The sequence shown here is derived from an EMBL/GenBank/DDBJ whole genome shotgun (WGS) entry which is preliminary data.</text>
</comment>
<keyword evidence="1" id="KW-0645">Protease</keyword>
<keyword evidence="2" id="KW-1133">Transmembrane helix</keyword>